<dbReference type="STRING" id="429009.Adeg_1262"/>
<evidence type="ECO:0000256" key="1">
    <source>
        <dbReference type="ARBA" id="ARBA00001946"/>
    </source>
</evidence>
<dbReference type="Gene3D" id="1.10.600.10">
    <property type="entry name" value="Farnesyl Diphosphate Synthase"/>
    <property type="match status" value="1"/>
</dbReference>
<protein>
    <submittedName>
        <fullName evidence="7">Trans-hexaprenyltranstransferase</fullName>
        <ecNumber evidence="7">2.5.1.30</ecNumber>
    </submittedName>
</protein>
<dbReference type="GO" id="GO:0008299">
    <property type="term" value="P:isoprenoid biosynthetic process"/>
    <property type="evidence" value="ECO:0007669"/>
    <property type="project" value="InterPro"/>
</dbReference>
<evidence type="ECO:0000256" key="5">
    <source>
        <dbReference type="ARBA" id="ARBA00022842"/>
    </source>
</evidence>
<organism evidence="7 8">
    <name type="scientific">Ammonifex degensii (strain DSM 10501 / KC4)</name>
    <dbReference type="NCBI Taxonomy" id="429009"/>
    <lineage>
        <taxon>Bacteria</taxon>
        <taxon>Bacillati</taxon>
        <taxon>Bacillota</taxon>
        <taxon>Clostridia</taxon>
        <taxon>Thermoanaerobacterales</taxon>
        <taxon>Thermoanaerobacteraceae</taxon>
        <taxon>Ammonifex</taxon>
    </lineage>
</organism>
<comment type="similarity">
    <text evidence="2 6">Belongs to the FPP/GGPP synthase family.</text>
</comment>
<comment type="cofactor">
    <cofactor evidence="1">
        <name>Mg(2+)</name>
        <dbReference type="ChEBI" id="CHEBI:18420"/>
    </cofactor>
</comment>
<keyword evidence="4" id="KW-0479">Metal-binding</keyword>
<proteinExistence type="inferred from homology"/>
<dbReference type="Pfam" id="PF00348">
    <property type="entry name" value="polyprenyl_synt"/>
    <property type="match status" value="1"/>
</dbReference>
<evidence type="ECO:0000313" key="8">
    <source>
        <dbReference type="Proteomes" id="UP000002620"/>
    </source>
</evidence>
<name>C9R7U3_AMMDK</name>
<keyword evidence="3 6" id="KW-0808">Transferase</keyword>
<evidence type="ECO:0000313" key="7">
    <source>
        <dbReference type="EMBL" id="ACX52372.1"/>
    </source>
</evidence>
<dbReference type="GO" id="GO:0000010">
    <property type="term" value="F:heptaprenyl diphosphate synthase activity"/>
    <property type="evidence" value="ECO:0007669"/>
    <property type="project" value="UniProtKB-EC"/>
</dbReference>
<reference evidence="7 8" key="1">
    <citation type="submission" date="2009-10" db="EMBL/GenBank/DDBJ databases">
        <title>Complete sequence of chromosome of Ammonifex degensii KC4.</title>
        <authorList>
            <consortium name="US DOE Joint Genome Institute"/>
            <person name="Kerfeld C."/>
            <person name="Goodner B."/>
            <person name="Huber H."/>
            <person name="Stetter K."/>
            <person name="Lucas S."/>
            <person name="Copeland A."/>
            <person name="Lapidus A."/>
            <person name="Glavina del Rio T."/>
            <person name="Dalin E."/>
            <person name="Tice H."/>
            <person name="Bruce D."/>
            <person name="Goodwin L."/>
            <person name="Pitluck S."/>
            <person name="Saunders E."/>
            <person name="Brettin T."/>
            <person name="Detter J.C."/>
            <person name="Han C."/>
            <person name="Larimer F."/>
            <person name="Land M."/>
            <person name="Hauser L."/>
            <person name="Kyrpides N."/>
            <person name="Ovchinnikova G."/>
            <person name="Richardson P."/>
        </authorList>
    </citation>
    <scope>NUCLEOTIDE SEQUENCE [LARGE SCALE GENOMIC DNA]</scope>
    <source>
        <strain evidence="8">DSM 10501 / KC4</strain>
    </source>
</reference>
<dbReference type="eggNOG" id="COG0142">
    <property type="taxonomic scope" value="Bacteria"/>
</dbReference>
<keyword evidence="8" id="KW-1185">Reference proteome</keyword>
<dbReference type="RefSeq" id="WP_015739249.1">
    <property type="nucleotide sequence ID" value="NC_013385.1"/>
</dbReference>
<dbReference type="InterPro" id="IPR033749">
    <property type="entry name" value="Polyprenyl_synt_CS"/>
</dbReference>
<dbReference type="PROSITE" id="PS00723">
    <property type="entry name" value="POLYPRENYL_SYNTHASE_1"/>
    <property type="match status" value="1"/>
</dbReference>
<dbReference type="PANTHER" id="PTHR12001:SF69">
    <property type="entry name" value="ALL TRANS-POLYPRENYL-DIPHOSPHATE SYNTHASE PDSS1"/>
    <property type="match status" value="1"/>
</dbReference>
<dbReference type="EC" id="2.5.1.30" evidence="7"/>
<evidence type="ECO:0000256" key="2">
    <source>
        <dbReference type="ARBA" id="ARBA00006706"/>
    </source>
</evidence>
<dbReference type="OrthoDB" id="9805316at2"/>
<dbReference type="GO" id="GO:0046872">
    <property type="term" value="F:metal ion binding"/>
    <property type="evidence" value="ECO:0007669"/>
    <property type="project" value="UniProtKB-KW"/>
</dbReference>
<dbReference type="EMBL" id="CP001785">
    <property type="protein sequence ID" value="ACX52372.1"/>
    <property type="molecule type" value="Genomic_DNA"/>
</dbReference>
<sequence length="320" mass="35369">MLTFWGDLREDLARVEEEIRRVVAGAPPPLREAALHLLAAGGKRLRPALALLCAHFGRYSLERVLPLAAAVELIHMATLVHDDVIDGAEMRRGIPTVHARWGPETAIKVGDVLFAQAIELVSSYEDSAVARKLAATCLSMCTGEFAQERESYSPQQSVWRYFRRIRRKTALFIGAACELGARVCEAPLVVCQALRQYGLALGMAFQVVDDVLDLVAEERVLGKVVGGDIRQGIATLPVIYAWSRSKKGRRLKEILCMRGKSEAEVQEAIAIVREAGGIGFSLEVARAFAAKALRFLRPLPAIPQRRRLEQIAEFVITRSF</sequence>
<gene>
    <name evidence="7" type="ordered locus">Adeg_1262</name>
</gene>
<accession>C9R7U3</accession>
<dbReference type="InterPro" id="IPR000092">
    <property type="entry name" value="Polyprenyl_synt"/>
</dbReference>
<evidence type="ECO:0000256" key="6">
    <source>
        <dbReference type="RuleBase" id="RU004466"/>
    </source>
</evidence>
<dbReference type="Proteomes" id="UP000002620">
    <property type="component" value="Chromosome"/>
</dbReference>
<dbReference type="CDD" id="cd00685">
    <property type="entry name" value="Trans_IPPS_HT"/>
    <property type="match status" value="1"/>
</dbReference>
<dbReference type="SFLD" id="SFLDS00005">
    <property type="entry name" value="Isoprenoid_Synthase_Type_I"/>
    <property type="match status" value="1"/>
</dbReference>
<evidence type="ECO:0000256" key="4">
    <source>
        <dbReference type="ARBA" id="ARBA00022723"/>
    </source>
</evidence>
<dbReference type="PROSITE" id="PS00444">
    <property type="entry name" value="POLYPRENYL_SYNTHASE_2"/>
    <property type="match status" value="1"/>
</dbReference>
<keyword evidence="5" id="KW-0460">Magnesium</keyword>
<dbReference type="PANTHER" id="PTHR12001">
    <property type="entry name" value="GERANYLGERANYL PYROPHOSPHATE SYNTHASE"/>
    <property type="match status" value="1"/>
</dbReference>
<dbReference type="KEGG" id="adg:Adeg_1262"/>
<dbReference type="HOGENOM" id="CLU_014015_2_0_9"/>
<dbReference type="InterPro" id="IPR008949">
    <property type="entry name" value="Isoprenoid_synthase_dom_sf"/>
</dbReference>
<dbReference type="AlphaFoldDB" id="C9R7U3"/>
<dbReference type="SUPFAM" id="SSF48576">
    <property type="entry name" value="Terpenoid synthases"/>
    <property type="match status" value="1"/>
</dbReference>
<evidence type="ECO:0000256" key="3">
    <source>
        <dbReference type="ARBA" id="ARBA00022679"/>
    </source>
</evidence>